<keyword evidence="2 4" id="KW-0560">Oxidoreductase</keyword>
<organism evidence="5 6">
    <name type="scientific">Iodobacter fluviatilis</name>
    <dbReference type="NCBI Taxonomy" id="537"/>
    <lineage>
        <taxon>Bacteria</taxon>
        <taxon>Pseudomonadati</taxon>
        <taxon>Pseudomonadota</taxon>
        <taxon>Betaproteobacteria</taxon>
        <taxon>Neisseriales</taxon>
        <taxon>Chitinibacteraceae</taxon>
        <taxon>Iodobacter</taxon>
    </lineage>
</organism>
<dbReference type="KEGG" id="ifl:C1H71_18410"/>
<dbReference type="Pfam" id="PF03960">
    <property type="entry name" value="ArsC"/>
    <property type="match status" value="1"/>
</dbReference>
<dbReference type="EMBL" id="CP025781">
    <property type="protein sequence ID" value="QBC45312.1"/>
    <property type="molecule type" value="Genomic_DNA"/>
</dbReference>
<accession>A0A7G3GE94</accession>
<proteinExistence type="inferred from homology"/>
<evidence type="ECO:0000313" key="6">
    <source>
        <dbReference type="Proteomes" id="UP000515917"/>
    </source>
</evidence>
<dbReference type="PANTHER" id="PTHR30041:SF4">
    <property type="entry name" value="ARSENATE REDUCTASE"/>
    <property type="match status" value="1"/>
</dbReference>
<name>A0A7G3GE94_9NEIS</name>
<dbReference type="CDD" id="cd03034">
    <property type="entry name" value="ArsC_ArsC"/>
    <property type="match status" value="1"/>
</dbReference>
<sequence length="116" mass="13054">MQLLHNPRCSKSREALTALTAKGLQPEIIDYLKTPLDEEQIRQLLNQLNISALALVRSKETLWQEQYAAQALDDTAIIALLAEHPTLIERPILIYQGRAAIGRPLENIFTLLDTPV</sequence>
<dbReference type="InterPro" id="IPR006659">
    <property type="entry name" value="Arsenate_reductase"/>
</dbReference>
<comment type="similarity">
    <text evidence="1 3 4">Belongs to the ArsC family.</text>
</comment>
<dbReference type="Gene3D" id="3.40.30.10">
    <property type="entry name" value="Glutaredoxin"/>
    <property type="match status" value="1"/>
</dbReference>
<evidence type="ECO:0000313" key="5">
    <source>
        <dbReference type="EMBL" id="QBC45312.1"/>
    </source>
</evidence>
<dbReference type="AlphaFoldDB" id="A0A7G3GE94"/>
<dbReference type="NCBIfam" id="TIGR00014">
    <property type="entry name" value="arsC"/>
    <property type="match status" value="1"/>
</dbReference>
<evidence type="ECO:0000256" key="1">
    <source>
        <dbReference type="ARBA" id="ARBA00007198"/>
    </source>
</evidence>
<evidence type="ECO:0000256" key="3">
    <source>
        <dbReference type="PROSITE-ProRule" id="PRU01282"/>
    </source>
</evidence>
<gene>
    <name evidence="5" type="primary">arsC</name>
    <name evidence="5" type="ORF">C1H71_18410</name>
</gene>
<dbReference type="EC" id="1.20.4.1" evidence="4"/>
<dbReference type="RefSeq" id="WP_130107817.1">
    <property type="nucleotide sequence ID" value="NZ_CP025781.1"/>
</dbReference>
<dbReference type="InterPro" id="IPR036249">
    <property type="entry name" value="Thioredoxin-like_sf"/>
</dbReference>
<dbReference type="PROSITE" id="PS51353">
    <property type="entry name" value="ARSC"/>
    <property type="match status" value="1"/>
</dbReference>
<protein>
    <recommendedName>
        <fullName evidence="4">Arsenate reductase</fullName>
        <ecNumber evidence="4">1.20.4.1</ecNumber>
    </recommendedName>
</protein>
<dbReference type="InterPro" id="IPR006660">
    <property type="entry name" value="Arsenate_reductase-like"/>
</dbReference>
<dbReference type="GO" id="GO:0008794">
    <property type="term" value="F:arsenate reductase (glutaredoxin) activity"/>
    <property type="evidence" value="ECO:0007669"/>
    <property type="project" value="UniProtKB-UniRule"/>
</dbReference>
<evidence type="ECO:0000256" key="4">
    <source>
        <dbReference type="RuleBase" id="RU362029"/>
    </source>
</evidence>
<dbReference type="SUPFAM" id="SSF52833">
    <property type="entry name" value="Thioredoxin-like"/>
    <property type="match status" value="1"/>
</dbReference>
<evidence type="ECO:0000256" key="2">
    <source>
        <dbReference type="ARBA" id="ARBA00023002"/>
    </source>
</evidence>
<reference evidence="5 6" key="1">
    <citation type="submission" date="2018-01" db="EMBL/GenBank/DDBJ databases">
        <title>Genome sequence of Iodobacter sp. strain PCH194 isolated from Indian Trans-Himalaya.</title>
        <authorList>
            <person name="Kumar V."/>
            <person name="Thakur V."/>
            <person name="Kumar S."/>
            <person name="Singh D."/>
        </authorList>
    </citation>
    <scope>NUCLEOTIDE SEQUENCE [LARGE SCALE GENOMIC DNA]</scope>
    <source>
        <strain evidence="5 6">PCH194</strain>
    </source>
</reference>
<dbReference type="PANTHER" id="PTHR30041">
    <property type="entry name" value="ARSENATE REDUCTASE"/>
    <property type="match status" value="1"/>
</dbReference>
<dbReference type="Proteomes" id="UP000515917">
    <property type="component" value="Chromosome"/>
</dbReference>
<keyword evidence="6" id="KW-1185">Reference proteome</keyword>
<comment type="catalytic activity">
    <reaction evidence="4">
        <text>[glutaredoxin]-dithiol + arsenate + glutathione + H(+) = glutathionyl-S-S-[glutaredoxin] + arsenite + H2O</text>
        <dbReference type="Rhea" id="RHEA:22016"/>
        <dbReference type="Rhea" id="RHEA-COMP:10729"/>
        <dbReference type="Rhea" id="RHEA-COMP:17668"/>
        <dbReference type="ChEBI" id="CHEBI:15377"/>
        <dbReference type="ChEBI" id="CHEBI:15378"/>
        <dbReference type="ChEBI" id="CHEBI:29242"/>
        <dbReference type="ChEBI" id="CHEBI:29950"/>
        <dbReference type="ChEBI" id="CHEBI:48597"/>
        <dbReference type="ChEBI" id="CHEBI:57925"/>
        <dbReference type="ChEBI" id="CHEBI:146199"/>
        <dbReference type="EC" id="1.20.4.1"/>
    </reaction>
</comment>